<dbReference type="PROSITE" id="PS50893">
    <property type="entry name" value="ABC_TRANSPORTER_2"/>
    <property type="match status" value="1"/>
</dbReference>
<dbReference type="InterPro" id="IPR017871">
    <property type="entry name" value="ABC_transporter-like_CS"/>
</dbReference>
<evidence type="ECO:0000256" key="2">
    <source>
        <dbReference type="ARBA" id="ARBA00022448"/>
    </source>
</evidence>
<dbReference type="STRING" id="64971.SAMN05421831_10695"/>
<dbReference type="OrthoDB" id="9780942at2"/>
<keyword evidence="2" id="KW-0813">Transport</keyword>
<comment type="similarity">
    <text evidence="1">Belongs to the ABC transporter superfamily.</text>
</comment>
<dbReference type="PANTHER" id="PTHR42734:SF17">
    <property type="entry name" value="METAL TRANSPORT SYSTEM ATP-BINDING PROTEIN TM_0124-RELATED"/>
    <property type="match status" value="1"/>
</dbReference>
<dbReference type="Gene3D" id="3.40.50.300">
    <property type="entry name" value="P-loop containing nucleotide triphosphate hydrolases"/>
    <property type="match status" value="1"/>
</dbReference>
<feature type="domain" description="ABC transporter" evidence="5">
    <location>
        <begin position="4"/>
        <end position="252"/>
    </location>
</feature>
<gene>
    <name evidence="6" type="ORF">SAMN05421831_10695</name>
</gene>
<dbReference type="GO" id="GO:0005524">
    <property type="term" value="F:ATP binding"/>
    <property type="evidence" value="ECO:0007669"/>
    <property type="project" value="UniProtKB-KW"/>
</dbReference>
<evidence type="ECO:0000313" key="7">
    <source>
        <dbReference type="Proteomes" id="UP000242999"/>
    </source>
</evidence>
<keyword evidence="4 6" id="KW-0067">ATP-binding</keyword>
<dbReference type="InterPro" id="IPR050153">
    <property type="entry name" value="Metal_Ion_Import_ABC"/>
</dbReference>
<evidence type="ECO:0000259" key="5">
    <source>
        <dbReference type="PROSITE" id="PS50893"/>
    </source>
</evidence>
<dbReference type="CDD" id="cd03235">
    <property type="entry name" value="ABC_Metallic_Cations"/>
    <property type="match status" value="1"/>
</dbReference>
<evidence type="ECO:0000256" key="3">
    <source>
        <dbReference type="ARBA" id="ARBA00022741"/>
    </source>
</evidence>
<dbReference type="SMART" id="SM00382">
    <property type="entry name" value="AAA"/>
    <property type="match status" value="1"/>
</dbReference>
<dbReference type="EMBL" id="FNYH01000006">
    <property type="protein sequence ID" value="SEI64880.1"/>
    <property type="molecule type" value="Genomic_DNA"/>
</dbReference>
<dbReference type="PANTHER" id="PTHR42734">
    <property type="entry name" value="METAL TRANSPORT SYSTEM ATP-BINDING PROTEIN TM_0124-RELATED"/>
    <property type="match status" value="1"/>
</dbReference>
<dbReference type="InterPro" id="IPR003439">
    <property type="entry name" value="ABC_transporter-like_ATP-bd"/>
</dbReference>
<dbReference type="RefSeq" id="WP_093309483.1">
    <property type="nucleotide sequence ID" value="NZ_FNYH01000006.1"/>
</dbReference>
<dbReference type="Pfam" id="PF00005">
    <property type="entry name" value="ABC_tran"/>
    <property type="match status" value="1"/>
</dbReference>
<keyword evidence="3" id="KW-0547">Nucleotide-binding</keyword>
<dbReference type="AlphaFoldDB" id="A0A1H6SLM4"/>
<dbReference type="GO" id="GO:0016887">
    <property type="term" value="F:ATP hydrolysis activity"/>
    <property type="evidence" value="ECO:0007669"/>
    <property type="project" value="InterPro"/>
</dbReference>
<dbReference type="SUPFAM" id="SSF52540">
    <property type="entry name" value="P-loop containing nucleoside triphosphate hydrolases"/>
    <property type="match status" value="1"/>
</dbReference>
<evidence type="ECO:0000256" key="1">
    <source>
        <dbReference type="ARBA" id="ARBA00005417"/>
    </source>
</evidence>
<accession>A0A1H6SLM4</accession>
<proteinExistence type="inferred from homology"/>
<sequence>MLALDIRNLTYRYTPKSPPVLHQVNLQVQQNEFIALVGPNGGGKSTLFKLILGLLPQQAGQIHLYGQPAPQNTQIGYMPQSMHFPRSLPISVQEVVLMGRLQALQGWRAWCSPKRWWRRYSERDLMLAKEVMQQTDIAHLAERSIQNLSGGQLQRVLLARALVTQPKLLLLDEPTASIDAHMERELFDYLQQINQEICILVICHNVRLIHDYATRVACVNRTLHCHENTQITPELISHMYGQPLDYLPQNSA</sequence>
<name>A0A1H6SLM4_9GAMM</name>
<organism evidence="6 7">
    <name type="scientific">Allopseudospirillum japonicum</name>
    <dbReference type="NCBI Taxonomy" id="64971"/>
    <lineage>
        <taxon>Bacteria</taxon>
        <taxon>Pseudomonadati</taxon>
        <taxon>Pseudomonadota</taxon>
        <taxon>Gammaproteobacteria</taxon>
        <taxon>Oceanospirillales</taxon>
        <taxon>Oceanospirillaceae</taxon>
        <taxon>Allopseudospirillum</taxon>
    </lineage>
</organism>
<keyword evidence="7" id="KW-1185">Reference proteome</keyword>
<dbReference type="InterPro" id="IPR027417">
    <property type="entry name" value="P-loop_NTPase"/>
</dbReference>
<dbReference type="PROSITE" id="PS00211">
    <property type="entry name" value="ABC_TRANSPORTER_1"/>
    <property type="match status" value="1"/>
</dbReference>
<evidence type="ECO:0000256" key="4">
    <source>
        <dbReference type="ARBA" id="ARBA00022840"/>
    </source>
</evidence>
<evidence type="ECO:0000313" key="6">
    <source>
        <dbReference type="EMBL" id="SEI64880.1"/>
    </source>
</evidence>
<protein>
    <submittedName>
        <fullName evidence="6">Zinc transport system ATP-binding protein</fullName>
    </submittedName>
</protein>
<reference evidence="7" key="1">
    <citation type="submission" date="2016-10" db="EMBL/GenBank/DDBJ databases">
        <authorList>
            <person name="Varghese N."/>
            <person name="Submissions S."/>
        </authorList>
    </citation>
    <scope>NUCLEOTIDE SEQUENCE [LARGE SCALE GENOMIC DNA]</scope>
    <source>
        <strain evidence="7">DSM 7165</strain>
    </source>
</reference>
<dbReference type="InterPro" id="IPR003593">
    <property type="entry name" value="AAA+_ATPase"/>
</dbReference>
<dbReference type="Proteomes" id="UP000242999">
    <property type="component" value="Unassembled WGS sequence"/>
</dbReference>